<feature type="region of interest" description="Disordered" evidence="5">
    <location>
        <begin position="74"/>
        <end position="95"/>
    </location>
</feature>
<feature type="compositionally biased region" description="Basic residues" evidence="5">
    <location>
        <begin position="74"/>
        <end position="94"/>
    </location>
</feature>
<dbReference type="Gene3D" id="3.20.20.30">
    <property type="entry name" value="Luciferase-like domain"/>
    <property type="match status" value="1"/>
</dbReference>
<keyword evidence="3" id="KW-0560">Oxidoreductase</keyword>
<dbReference type="EMBL" id="AP022871">
    <property type="protein sequence ID" value="BCB83213.1"/>
    <property type="molecule type" value="Genomic_DNA"/>
</dbReference>
<dbReference type="PANTHER" id="PTHR30011">
    <property type="entry name" value="ALKANESULFONATE MONOOXYGENASE-RELATED"/>
    <property type="match status" value="1"/>
</dbReference>
<evidence type="ECO:0000256" key="4">
    <source>
        <dbReference type="ARBA" id="ARBA00023033"/>
    </source>
</evidence>
<gene>
    <name evidence="6" type="ORF">Psuf_005260</name>
</gene>
<keyword evidence="4" id="KW-0503">Monooxygenase</keyword>
<keyword evidence="2" id="KW-0288">FMN</keyword>
<dbReference type="PANTHER" id="PTHR30011:SF16">
    <property type="entry name" value="C2H2 FINGER DOMAIN TRANSCRIPTION FACTOR (EUROFUNG)-RELATED"/>
    <property type="match status" value="1"/>
</dbReference>
<dbReference type="InterPro" id="IPR036661">
    <property type="entry name" value="Luciferase-like_sf"/>
</dbReference>
<dbReference type="KEGG" id="psuu:Psuf_005260"/>
<sequence length="114" mass="12971">MVTSFAQAAADNFGSGGVIPHDDRYRRAGEALDVVKELWDSWEDATVVEDRERGIYNDLSRIHVPEPWRVLRRRGAAGSRRRASRHLPGRRVGHRPGLTTSGLLLSVDRSWRPW</sequence>
<dbReference type="AlphaFoldDB" id="A0A6F8YB12"/>
<evidence type="ECO:0000313" key="7">
    <source>
        <dbReference type="Proteomes" id="UP000503011"/>
    </source>
</evidence>
<evidence type="ECO:0000256" key="1">
    <source>
        <dbReference type="ARBA" id="ARBA00022630"/>
    </source>
</evidence>
<evidence type="ECO:0000256" key="5">
    <source>
        <dbReference type="SAM" id="MobiDB-lite"/>
    </source>
</evidence>
<protein>
    <submittedName>
        <fullName evidence="6">Uncharacterized protein</fullName>
    </submittedName>
</protein>
<reference evidence="6 7" key="1">
    <citation type="submission" date="2020-03" db="EMBL/GenBank/DDBJ databases">
        <title>Whole genome shotgun sequence of Phytohabitans suffuscus NBRC 105367.</title>
        <authorList>
            <person name="Komaki H."/>
            <person name="Tamura T."/>
        </authorList>
    </citation>
    <scope>NUCLEOTIDE SEQUENCE [LARGE SCALE GENOMIC DNA]</scope>
    <source>
        <strain evidence="6 7">NBRC 105367</strain>
    </source>
</reference>
<dbReference type="GO" id="GO:0004497">
    <property type="term" value="F:monooxygenase activity"/>
    <property type="evidence" value="ECO:0007669"/>
    <property type="project" value="UniProtKB-KW"/>
</dbReference>
<evidence type="ECO:0000313" key="6">
    <source>
        <dbReference type="EMBL" id="BCB83213.1"/>
    </source>
</evidence>
<organism evidence="6 7">
    <name type="scientific">Phytohabitans suffuscus</name>
    <dbReference type="NCBI Taxonomy" id="624315"/>
    <lineage>
        <taxon>Bacteria</taxon>
        <taxon>Bacillati</taxon>
        <taxon>Actinomycetota</taxon>
        <taxon>Actinomycetes</taxon>
        <taxon>Micromonosporales</taxon>
        <taxon>Micromonosporaceae</taxon>
    </lineage>
</organism>
<evidence type="ECO:0000256" key="2">
    <source>
        <dbReference type="ARBA" id="ARBA00022643"/>
    </source>
</evidence>
<dbReference type="InterPro" id="IPR051260">
    <property type="entry name" value="Diverse_substr_monoxygenases"/>
</dbReference>
<accession>A0A6F8YB12</accession>
<keyword evidence="1" id="KW-0285">Flavoprotein</keyword>
<dbReference type="SUPFAM" id="SSF51679">
    <property type="entry name" value="Bacterial luciferase-like"/>
    <property type="match status" value="1"/>
</dbReference>
<evidence type="ECO:0000256" key="3">
    <source>
        <dbReference type="ARBA" id="ARBA00023002"/>
    </source>
</evidence>
<keyword evidence="7" id="KW-1185">Reference proteome</keyword>
<dbReference type="Proteomes" id="UP000503011">
    <property type="component" value="Chromosome"/>
</dbReference>
<reference evidence="6 7" key="2">
    <citation type="submission" date="2020-03" db="EMBL/GenBank/DDBJ databases">
        <authorList>
            <person name="Ichikawa N."/>
            <person name="Kimura A."/>
            <person name="Kitahashi Y."/>
            <person name="Uohara A."/>
        </authorList>
    </citation>
    <scope>NUCLEOTIDE SEQUENCE [LARGE SCALE GENOMIC DNA]</scope>
    <source>
        <strain evidence="6 7">NBRC 105367</strain>
    </source>
</reference>
<name>A0A6F8YB12_9ACTN</name>
<dbReference type="GO" id="GO:0016705">
    <property type="term" value="F:oxidoreductase activity, acting on paired donors, with incorporation or reduction of molecular oxygen"/>
    <property type="evidence" value="ECO:0007669"/>
    <property type="project" value="InterPro"/>
</dbReference>
<proteinExistence type="predicted"/>